<dbReference type="PANTHER" id="PTHR47018">
    <property type="entry name" value="CXC DOMAIN-CONTAINING PROTEIN-RELATED"/>
    <property type="match status" value="1"/>
</dbReference>
<gene>
    <name evidence="1" type="ORF">PACLA_8A077146</name>
</gene>
<proteinExistence type="predicted"/>
<evidence type="ECO:0000313" key="1">
    <source>
        <dbReference type="EMBL" id="CAB4017830.1"/>
    </source>
</evidence>
<protein>
    <submittedName>
        <fullName evidence="1">Uncharacterized protein</fullName>
    </submittedName>
</protein>
<comment type="caution">
    <text evidence="1">The sequence shown here is derived from an EMBL/GenBank/DDBJ whole genome shotgun (WGS) entry which is preliminary data.</text>
</comment>
<dbReference type="OrthoDB" id="10057522at2759"/>
<reference evidence="1" key="1">
    <citation type="submission" date="2020-04" db="EMBL/GenBank/DDBJ databases">
        <authorList>
            <person name="Alioto T."/>
            <person name="Alioto T."/>
            <person name="Gomez Garrido J."/>
        </authorList>
    </citation>
    <scope>NUCLEOTIDE SEQUENCE</scope>
    <source>
        <strain evidence="1">A484AB</strain>
    </source>
</reference>
<sequence length="348" mass="38421">NDSEACHLAKAANIIRRDILQIHNFFDGTFAPECQNDAIPPSLKTLIGMIIKGPTAKIDALPVGSQACLTIAQLIMFSSIARSRNESTEKSRHIRSRETPLPIYTALKIHGATRDRSLVDLFYKLGMSISYDRLLSVSTEITNSVINRYEREGVVCPSKLKEGLFTTAAVDNIDHNPSSTSSHDSFHGTAISLVQHPTMEEPGIDRAVDIFDPTKSSVSKKIAQLPPSYSQVPPMYLHPSDFYAPESKGQLAIDPQVMLNSSEPYPEQDWLENTLQLLSKEKLQKDDFVSCAAYRASKSMLSSHEPAIISLLPMFIENAHSVAMIAHSLNVIKAAVNQAILHKSQLLQ</sequence>
<name>A0A7D9ETA2_PARCT</name>
<dbReference type="Proteomes" id="UP001152795">
    <property type="component" value="Unassembled WGS sequence"/>
</dbReference>
<keyword evidence="2" id="KW-1185">Reference proteome</keyword>
<organism evidence="1 2">
    <name type="scientific">Paramuricea clavata</name>
    <name type="common">Red gorgonian</name>
    <name type="synonym">Violescent sea-whip</name>
    <dbReference type="NCBI Taxonomy" id="317549"/>
    <lineage>
        <taxon>Eukaryota</taxon>
        <taxon>Metazoa</taxon>
        <taxon>Cnidaria</taxon>
        <taxon>Anthozoa</taxon>
        <taxon>Octocorallia</taxon>
        <taxon>Malacalcyonacea</taxon>
        <taxon>Plexauridae</taxon>
        <taxon>Paramuricea</taxon>
    </lineage>
</organism>
<dbReference type="AlphaFoldDB" id="A0A7D9ETA2"/>
<dbReference type="EMBL" id="CACRXK020009723">
    <property type="protein sequence ID" value="CAB4017830.1"/>
    <property type="molecule type" value="Genomic_DNA"/>
</dbReference>
<accession>A0A7D9ETA2</accession>
<feature type="non-terminal residue" evidence="1">
    <location>
        <position position="1"/>
    </location>
</feature>
<evidence type="ECO:0000313" key="2">
    <source>
        <dbReference type="Proteomes" id="UP001152795"/>
    </source>
</evidence>